<dbReference type="InterPro" id="IPR035965">
    <property type="entry name" value="PAS-like_dom_sf"/>
</dbReference>
<dbReference type="Pfam" id="PF00990">
    <property type="entry name" value="GGDEF"/>
    <property type="match status" value="1"/>
</dbReference>
<dbReference type="PROSITE" id="PS50112">
    <property type="entry name" value="PAS"/>
    <property type="match status" value="2"/>
</dbReference>
<sequence length="688" mass="77859">MIKNFEASQDDQFYKEMFDVMVQESSASMYLIEDGRFSYVNNYFCILSGYTAEELISGKVTLQDLVHPEDLPFVIKKLGRDPADAEVRYQIRFFKRSGEICHIEIHSMKIKRHGKELVMGTVYDVTTKVEADLLLKESEERFKSLFDNNPDSIFVFDLEGNFTGANDSCETLTGYSREELMQMSFLPIVAEEDLSISIEYFQQAAQGITNFHEISIIQKNGARKQIEITKVPMHQNGEIIGIYGIAKDITEKIEHRKMMEELIYYDALTKLPNRKLFEETLHEALAASKTANQQLAVLFLDLDRFKFINDSLGHHMGDEFLKLVAQRLAENVQPDGIIGRFAGDEFAVLLPGTEEQEALALAKNLNHVMAAPFQVLGHSISVTVSIGVSVYCGKQACSDELIKQADMAMYYAKKLGKNNYKLYSDELDNKTVYKLTLENDLKTAVANGEFVLHYQPVKNLNTGKLEAIEALIRWQHPHLGMVPPDTFIPISEESGQIVSIGNWVLQTACSQIKSWQKEGYEPFKVCVNISTIQLQHPDFIDMVKETLEKTDLAPEWLELEITESILLEDTANIQESLRKLKAMGISLSIDDFGTGYTSLSYLRQFSFDRVKIDRSFINDIAEGGSGRAITSTIISLAKKLNMGVIAEGIEEKSQLKYLKEELCENGQGYYFSKPLPPEKLIPGLKMNN</sequence>
<proteinExistence type="predicted"/>
<dbReference type="InterPro" id="IPR013655">
    <property type="entry name" value="PAS_fold_3"/>
</dbReference>
<dbReference type="Gene3D" id="3.30.450.20">
    <property type="entry name" value="PAS domain"/>
    <property type="match status" value="2"/>
</dbReference>
<dbReference type="OrthoDB" id="9759607at2"/>
<reference evidence="6" key="1">
    <citation type="submission" date="2016-10" db="EMBL/GenBank/DDBJ databases">
        <authorList>
            <person name="Varghese N."/>
            <person name="Submissions S."/>
        </authorList>
    </citation>
    <scope>NUCLEOTIDE SEQUENCE [LARGE SCALE GENOMIC DNA]</scope>
    <source>
        <strain evidence="6">CGMCC 1.10369</strain>
    </source>
</reference>
<feature type="domain" description="PAC" evidence="2">
    <location>
        <begin position="210"/>
        <end position="261"/>
    </location>
</feature>
<dbReference type="Gene3D" id="3.30.70.270">
    <property type="match status" value="1"/>
</dbReference>
<dbReference type="AlphaFoldDB" id="A0A1H0HG89"/>
<evidence type="ECO:0000313" key="5">
    <source>
        <dbReference type="EMBL" id="SDO18063.1"/>
    </source>
</evidence>
<dbReference type="SMART" id="SM00091">
    <property type="entry name" value="PAS"/>
    <property type="match status" value="2"/>
</dbReference>
<dbReference type="SUPFAM" id="SSF141868">
    <property type="entry name" value="EAL domain-like"/>
    <property type="match status" value="1"/>
</dbReference>
<dbReference type="NCBIfam" id="TIGR00229">
    <property type="entry name" value="sensory_box"/>
    <property type="match status" value="2"/>
</dbReference>
<feature type="domain" description="PAS" evidence="1">
    <location>
        <begin position="138"/>
        <end position="208"/>
    </location>
</feature>
<dbReference type="InterPro" id="IPR052155">
    <property type="entry name" value="Biofilm_reg_signaling"/>
</dbReference>
<dbReference type="InterPro" id="IPR035919">
    <property type="entry name" value="EAL_sf"/>
</dbReference>
<dbReference type="SMART" id="SM00267">
    <property type="entry name" value="GGDEF"/>
    <property type="match status" value="1"/>
</dbReference>
<name>A0A1H0HG89_9BACI</name>
<accession>A0A1H0HG89</accession>
<dbReference type="RefSeq" id="WP_090843311.1">
    <property type="nucleotide sequence ID" value="NZ_FNIL01000008.1"/>
</dbReference>
<dbReference type="PANTHER" id="PTHR44757:SF2">
    <property type="entry name" value="BIOFILM ARCHITECTURE MAINTENANCE PROTEIN MBAA"/>
    <property type="match status" value="1"/>
</dbReference>
<dbReference type="InterPro" id="IPR001610">
    <property type="entry name" value="PAC"/>
</dbReference>
<dbReference type="Gene3D" id="3.20.20.450">
    <property type="entry name" value="EAL domain"/>
    <property type="match status" value="1"/>
</dbReference>
<gene>
    <name evidence="5" type="ORF">SAMN04488053_10887</name>
</gene>
<evidence type="ECO:0000259" key="3">
    <source>
        <dbReference type="PROSITE" id="PS50883"/>
    </source>
</evidence>
<dbReference type="PROSITE" id="PS50883">
    <property type="entry name" value="EAL"/>
    <property type="match status" value="1"/>
</dbReference>
<dbReference type="FunFam" id="3.30.70.270:FF:000001">
    <property type="entry name" value="Diguanylate cyclase domain protein"/>
    <property type="match status" value="1"/>
</dbReference>
<dbReference type="Proteomes" id="UP000198778">
    <property type="component" value="Unassembled WGS sequence"/>
</dbReference>
<dbReference type="NCBIfam" id="TIGR00254">
    <property type="entry name" value="GGDEF"/>
    <property type="match status" value="1"/>
</dbReference>
<dbReference type="PANTHER" id="PTHR44757">
    <property type="entry name" value="DIGUANYLATE CYCLASE DGCP"/>
    <property type="match status" value="1"/>
</dbReference>
<feature type="domain" description="GGDEF" evidence="4">
    <location>
        <begin position="293"/>
        <end position="425"/>
    </location>
</feature>
<dbReference type="STRING" id="745820.SAMN04488053_10887"/>
<dbReference type="SMART" id="SM00086">
    <property type="entry name" value="PAC"/>
    <property type="match status" value="2"/>
</dbReference>
<dbReference type="EMBL" id="FNIL01000008">
    <property type="protein sequence ID" value="SDO18063.1"/>
    <property type="molecule type" value="Genomic_DNA"/>
</dbReference>
<protein>
    <submittedName>
        <fullName evidence="5">PAS domain S-box-containing protein/diguanylate cyclase (GGDEF) domain-containing protein</fullName>
    </submittedName>
</protein>
<dbReference type="SUPFAM" id="SSF55785">
    <property type="entry name" value="PYP-like sensor domain (PAS domain)"/>
    <property type="match status" value="2"/>
</dbReference>
<evidence type="ECO:0000313" key="6">
    <source>
        <dbReference type="Proteomes" id="UP000198778"/>
    </source>
</evidence>
<organism evidence="5 6">
    <name type="scientific">Alkalicoccus daliensis</name>
    <dbReference type="NCBI Taxonomy" id="745820"/>
    <lineage>
        <taxon>Bacteria</taxon>
        <taxon>Bacillati</taxon>
        <taxon>Bacillota</taxon>
        <taxon>Bacilli</taxon>
        <taxon>Bacillales</taxon>
        <taxon>Bacillaceae</taxon>
        <taxon>Alkalicoccus</taxon>
    </lineage>
</organism>
<dbReference type="FunFam" id="3.20.20.450:FF:000001">
    <property type="entry name" value="Cyclic di-GMP phosphodiesterase yahA"/>
    <property type="match status" value="1"/>
</dbReference>
<feature type="domain" description="EAL" evidence="3">
    <location>
        <begin position="434"/>
        <end position="688"/>
    </location>
</feature>
<dbReference type="InterPro" id="IPR000014">
    <property type="entry name" value="PAS"/>
</dbReference>
<dbReference type="InterPro" id="IPR000160">
    <property type="entry name" value="GGDEF_dom"/>
</dbReference>
<feature type="domain" description="PAS" evidence="1">
    <location>
        <begin position="33"/>
        <end position="78"/>
    </location>
</feature>
<evidence type="ECO:0000259" key="4">
    <source>
        <dbReference type="PROSITE" id="PS50887"/>
    </source>
</evidence>
<dbReference type="SUPFAM" id="SSF55073">
    <property type="entry name" value="Nucleotide cyclase"/>
    <property type="match status" value="1"/>
</dbReference>
<dbReference type="InterPro" id="IPR001633">
    <property type="entry name" value="EAL_dom"/>
</dbReference>
<dbReference type="PROSITE" id="PS50887">
    <property type="entry name" value="GGDEF"/>
    <property type="match status" value="1"/>
</dbReference>
<dbReference type="InterPro" id="IPR043128">
    <property type="entry name" value="Rev_trsase/Diguanyl_cyclase"/>
</dbReference>
<keyword evidence="6" id="KW-1185">Reference proteome</keyword>
<dbReference type="CDD" id="cd01948">
    <property type="entry name" value="EAL"/>
    <property type="match status" value="1"/>
</dbReference>
<dbReference type="InterPro" id="IPR000700">
    <property type="entry name" value="PAS-assoc_C"/>
</dbReference>
<dbReference type="SMART" id="SM00052">
    <property type="entry name" value="EAL"/>
    <property type="match status" value="1"/>
</dbReference>
<dbReference type="InterPro" id="IPR013656">
    <property type="entry name" value="PAS_4"/>
</dbReference>
<dbReference type="PROSITE" id="PS50113">
    <property type="entry name" value="PAC"/>
    <property type="match status" value="1"/>
</dbReference>
<dbReference type="CDD" id="cd01949">
    <property type="entry name" value="GGDEF"/>
    <property type="match status" value="1"/>
</dbReference>
<dbReference type="CDD" id="cd00130">
    <property type="entry name" value="PAS"/>
    <property type="match status" value="2"/>
</dbReference>
<evidence type="ECO:0000259" key="1">
    <source>
        <dbReference type="PROSITE" id="PS50112"/>
    </source>
</evidence>
<dbReference type="InterPro" id="IPR029787">
    <property type="entry name" value="Nucleotide_cyclase"/>
</dbReference>
<dbReference type="Pfam" id="PF00563">
    <property type="entry name" value="EAL"/>
    <property type="match status" value="1"/>
</dbReference>
<evidence type="ECO:0000259" key="2">
    <source>
        <dbReference type="PROSITE" id="PS50113"/>
    </source>
</evidence>
<dbReference type="Pfam" id="PF08447">
    <property type="entry name" value="PAS_3"/>
    <property type="match status" value="1"/>
</dbReference>
<dbReference type="Pfam" id="PF08448">
    <property type="entry name" value="PAS_4"/>
    <property type="match status" value="1"/>
</dbReference>